<dbReference type="GO" id="GO:0110085">
    <property type="term" value="C:mitotic actomyosin contractile ring"/>
    <property type="evidence" value="ECO:0007669"/>
    <property type="project" value="EnsemblFungi"/>
</dbReference>
<dbReference type="PROSITE" id="PS00018">
    <property type="entry name" value="EF_HAND_1"/>
    <property type="match status" value="1"/>
</dbReference>
<feature type="domain" description="EF-hand" evidence="3">
    <location>
        <begin position="74"/>
        <end position="109"/>
    </location>
</feature>
<evidence type="ECO:0000259" key="3">
    <source>
        <dbReference type="PROSITE" id="PS50222"/>
    </source>
</evidence>
<evidence type="ECO:0000256" key="2">
    <source>
        <dbReference type="ARBA" id="ARBA00022837"/>
    </source>
</evidence>
<dbReference type="GO" id="GO:0071341">
    <property type="term" value="C:medial cortical node"/>
    <property type="evidence" value="ECO:0007669"/>
    <property type="project" value="EnsemblFungi"/>
</dbReference>
<dbReference type="EMBL" id="KV453842">
    <property type="protein sequence ID" value="ODV91058.1"/>
    <property type="molecule type" value="Genomic_DNA"/>
</dbReference>
<dbReference type="InterPro" id="IPR018247">
    <property type="entry name" value="EF_Hand_1_Ca_BS"/>
</dbReference>
<organism evidence="4 5">
    <name type="scientific">Tortispora caseinolytica NRRL Y-17796</name>
    <dbReference type="NCBI Taxonomy" id="767744"/>
    <lineage>
        <taxon>Eukaryota</taxon>
        <taxon>Fungi</taxon>
        <taxon>Dikarya</taxon>
        <taxon>Ascomycota</taxon>
        <taxon>Saccharomycotina</taxon>
        <taxon>Trigonopsidomycetes</taxon>
        <taxon>Trigonopsidales</taxon>
        <taxon>Trigonopsidaceae</taxon>
        <taxon>Tortispora</taxon>
    </lineage>
</organism>
<name>A0A1E4THA1_9ASCO</name>
<protein>
    <recommendedName>
        <fullName evidence="3">EF-hand domain-containing protein</fullName>
    </recommendedName>
</protein>
<dbReference type="GO" id="GO:0005509">
    <property type="term" value="F:calcium ion binding"/>
    <property type="evidence" value="ECO:0007669"/>
    <property type="project" value="InterPro"/>
</dbReference>
<dbReference type="CDD" id="cd00051">
    <property type="entry name" value="EFh"/>
    <property type="match status" value="1"/>
</dbReference>
<dbReference type="SUPFAM" id="SSF47473">
    <property type="entry name" value="EF-hand"/>
    <property type="match status" value="1"/>
</dbReference>
<evidence type="ECO:0000313" key="5">
    <source>
        <dbReference type="Proteomes" id="UP000095023"/>
    </source>
</evidence>
<gene>
    <name evidence="4" type="ORF">CANCADRAFT_31837</name>
</gene>
<proteinExistence type="predicted"/>
<dbReference type="InterPro" id="IPR002048">
    <property type="entry name" value="EF_hand_dom"/>
</dbReference>
<dbReference type="Proteomes" id="UP000095023">
    <property type="component" value="Unassembled WGS sequence"/>
</dbReference>
<dbReference type="FunFam" id="1.10.238.10:FF:000003">
    <property type="entry name" value="Calmodulin A"/>
    <property type="match status" value="1"/>
</dbReference>
<reference evidence="5" key="1">
    <citation type="submission" date="2016-02" db="EMBL/GenBank/DDBJ databases">
        <title>Comparative genomics of biotechnologically important yeasts.</title>
        <authorList>
            <consortium name="DOE Joint Genome Institute"/>
            <person name="Riley R."/>
            <person name="Haridas S."/>
            <person name="Wolfe K.H."/>
            <person name="Lopes M.R."/>
            <person name="Hittinger C.T."/>
            <person name="Goker M."/>
            <person name="Salamov A."/>
            <person name="Wisecaver J."/>
            <person name="Long T.M."/>
            <person name="Aerts A.L."/>
            <person name="Barry K."/>
            <person name="Choi C."/>
            <person name="Clum A."/>
            <person name="Coughlan A.Y."/>
            <person name="Deshpande S."/>
            <person name="Douglass A.P."/>
            <person name="Hanson S.J."/>
            <person name="Klenk H.-P."/>
            <person name="Labutti K."/>
            <person name="Lapidus A."/>
            <person name="Lindquist E."/>
            <person name="Lipzen A."/>
            <person name="Meier-Kolthoff J.P."/>
            <person name="Ohm R.A."/>
            <person name="Otillar R.P."/>
            <person name="Pangilinan J."/>
            <person name="Peng Y."/>
            <person name="Rokas A."/>
            <person name="Rosa C.A."/>
            <person name="Scheuner C."/>
            <person name="Sibirny A.A."/>
            <person name="Slot J.C."/>
            <person name="Stielow J.B."/>
            <person name="Sun H."/>
            <person name="Kurtzman C.P."/>
            <person name="Blackwell M."/>
            <person name="Jeffries T.W."/>
            <person name="Grigoriev I.V."/>
        </authorList>
    </citation>
    <scope>NUCLEOTIDE SEQUENCE [LARGE SCALE GENOMIC DNA]</scope>
    <source>
        <strain evidence="5">NRRL Y-17796</strain>
    </source>
</reference>
<dbReference type="PANTHER" id="PTHR23048:SF0">
    <property type="entry name" value="CALMODULIN LIKE 3"/>
    <property type="match status" value="1"/>
</dbReference>
<dbReference type="InterPro" id="IPR050230">
    <property type="entry name" value="CALM/Myosin/TropC-like"/>
</dbReference>
<dbReference type="OrthoDB" id="26525at2759"/>
<keyword evidence="2" id="KW-0106">Calcium</keyword>
<dbReference type="Pfam" id="PF13499">
    <property type="entry name" value="EF-hand_7"/>
    <property type="match status" value="1"/>
</dbReference>
<dbReference type="SMART" id="SM00054">
    <property type="entry name" value="EFh"/>
    <property type="match status" value="3"/>
</dbReference>
<dbReference type="GO" id="GO:0016460">
    <property type="term" value="C:myosin II complex"/>
    <property type="evidence" value="ECO:0007669"/>
    <property type="project" value="EnsemblFungi"/>
</dbReference>
<keyword evidence="1" id="KW-0677">Repeat</keyword>
<evidence type="ECO:0000256" key="1">
    <source>
        <dbReference type="ARBA" id="ARBA00022737"/>
    </source>
</evidence>
<accession>A0A1E4THA1</accession>
<feature type="domain" description="EF-hand" evidence="3">
    <location>
        <begin position="3"/>
        <end position="38"/>
    </location>
</feature>
<evidence type="ECO:0000313" key="4">
    <source>
        <dbReference type="EMBL" id="ODV91058.1"/>
    </source>
</evidence>
<dbReference type="PANTHER" id="PTHR23048">
    <property type="entry name" value="MYOSIN LIGHT CHAIN 1, 3"/>
    <property type="match status" value="1"/>
</dbReference>
<dbReference type="PROSITE" id="PS50222">
    <property type="entry name" value="EF_HAND_2"/>
    <property type="match status" value="2"/>
</dbReference>
<dbReference type="Gene3D" id="1.10.238.10">
    <property type="entry name" value="EF-hand"/>
    <property type="match status" value="2"/>
</dbReference>
<dbReference type="GO" id="GO:1903475">
    <property type="term" value="P:mitotic actomyosin contractile ring assembly"/>
    <property type="evidence" value="ECO:0007669"/>
    <property type="project" value="EnsemblFungi"/>
</dbReference>
<dbReference type="AlphaFoldDB" id="A0A1E4THA1"/>
<keyword evidence="5" id="KW-1185">Reference proteome</keyword>
<sequence length="142" mass="15643">MSQNHKAFKDAFALFDKRGKGRVTADLLADLLRACGQNPTLAEVKELQSNIEDDFDFETFLGILNRPGGFRQPGEPGEYTKGFEVFDKSGTGMIGVGELRYVLTSLGEQLTNDEVDELLKGVTVSKDGNVNYSEFVKMVLAN</sequence>
<dbReference type="InterPro" id="IPR011992">
    <property type="entry name" value="EF-hand-dom_pair"/>
</dbReference>